<dbReference type="InterPro" id="IPR001387">
    <property type="entry name" value="Cro/C1-type_HTH"/>
</dbReference>
<evidence type="ECO:0000256" key="1">
    <source>
        <dbReference type="ARBA" id="ARBA00023125"/>
    </source>
</evidence>
<feature type="non-terminal residue" evidence="3">
    <location>
        <position position="73"/>
    </location>
</feature>
<dbReference type="PROSITE" id="PS50943">
    <property type="entry name" value="HTH_CROC1"/>
    <property type="match status" value="1"/>
</dbReference>
<accession>T0Y4Q6</accession>
<reference evidence="3" key="1">
    <citation type="submission" date="2013-08" db="EMBL/GenBank/DDBJ databases">
        <authorList>
            <person name="Mendez C."/>
            <person name="Richter M."/>
            <person name="Ferrer M."/>
            <person name="Sanchez J."/>
        </authorList>
    </citation>
    <scope>NUCLEOTIDE SEQUENCE</scope>
</reference>
<organism evidence="3">
    <name type="scientific">mine drainage metagenome</name>
    <dbReference type="NCBI Taxonomy" id="410659"/>
    <lineage>
        <taxon>unclassified sequences</taxon>
        <taxon>metagenomes</taxon>
        <taxon>ecological metagenomes</taxon>
    </lineage>
</organism>
<dbReference type="InterPro" id="IPR010982">
    <property type="entry name" value="Lambda_DNA-bd_dom_sf"/>
</dbReference>
<keyword evidence="1" id="KW-0238">DNA-binding</keyword>
<protein>
    <submittedName>
        <fullName evidence="3">Helix-turn-helix type 3 domain protein</fullName>
    </submittedName>
</protein>
<feature type="domain" description="HTH cro/C1-type" evidence="2">
    <location>
        <begin position="8"/>
        <end position="62"/>
    </location>
</feature>
<dbReference type="AlphaFoldDB" id="T0Y4Q6"/>
<comment type="caution">
    <text evidence="3">The sequence shown here is derived from an EMBL/GenBank/DDBJ whole genome shotgun (WGS) entry which is preliminary data.</text>
</comment>
<reference evidence="3" key="2">
    <citation type="journal article" date="2014" name="ISME J.">
        <title>Microbial stratification in low pH oxic and suboxic macroscopic growths along an acid mine drainage.</title>
        <authorList>
            <person name="Mendez-Garcia C."/>
            <person name="Mesa V."/>
            <person name="Sprenger R.R."/>
            <person name="Richter M."/>
            <person name="Diez M.S."/>
            <person name="Solano J."/>
            <person name="Bargiela R."/>
            <person name="Golyshina O.V."/>
            <person name="Manteca A."/>
            <person name="Ramos J.L."/>
            <person name="Gallego J.R."/>
            <person name="Llorente I."/>
            <person name="Martins Dos Santos V.A."/>
            <person name="Jensen O.N."/>
            <person name="Pelaez A.I."/>
            <person name="Sanchez J."/>
            <person name="Ferrer M."/>
        </authorList>
    </citation>
    <scope>NUCLEOTIDE SEQUENCE</scope>
</reference>
<evidence type="ECO:0000259" key="2">
    <source>
        <dbReference type="PROSITE" id="PS50943"/>
    </source>
</evidence>
<dbReference type="PANTHER" id="PTHR46558:SF11">
    <property type="entry name" value="HTH-TYPE TRANSCRIPTIONAL REGULATOR XRE"/>
    <property type="match status" value="1"/>
</dbReference>
<dbReference type="SUPFAM" id="SSF47413">
    <property type="entry name" value="lambda repressor-like DNA-binding domains"/>
    <property type="match status" value="1"/>
</dbReference>
<dbReference type="CDD" id="cd00093">
    <property type="entry name" value="HTH_XRE"/>
    <property type="match status" value="1"/>
</dbReference>
<dbReference type="EMBL" id="AUZX01015034">
    <property type="protein sequence ID" value="EQD30061.1"/>
    <property type="molecule type" value="Genomic_DNA"/>
</dbReference>
<name>T0Y4Q6_9ZZZZ</name>
<dbReference type="Pfam" id="PF01381">
    <property type="entry name" value="HTH_3"/>
    <property type="match status" value="1"/>
</dbReference>
<proteinExistence type="predicted"/>
<dbReference type="GO" id="GO:0003677">
    <property type="term" value="F:DNA binding"/>
    <property type="evidence" value="ECO:0007669"/>
    <property type="project" value="UniProtKB-KW"/>
</dbReference>
<dbReference type="Gene3D" id="1.10.260.40">
    <property type="entry name" value="lambda repressor-like DNA-binding domains"/>
    <property type="match status" value="1"/>
</dbReference>
<sequence length="73" mass="7878">MDTLGEKLKRAREAAHLNQESVAQALGTSRTLISKWERGEQEPRLHALQRLAGLYGVGLEGLVGANTPLSADP</sequence>
<evidence type="ECO:0000313" key="3">
    <source>
        <dbReference type="EMBL" id="EQD30061.1"/>
    </source>
</evidence>
<dbReference type="SMART" id="SM00530">
    <property type="entry name" value="HTH_XRE"/>
    <property type="match status" value="1"/>
</dbReference>
<dbReference type="PANTHER" id="PTHR46558">
    <property type="entry name" value="TRACRIPTIONAL REGULATORY PROTEIN-RELATED-RELATED"/>
    <property type="match status" value="1"/>
</dbReference>
<gene>
    <name evidence="3" type="ORF">B1A_20379</name>
</gene>